<dbReference type="InterPro" id="IPR013936">
    <property type="entry name" value="CRT-like"/>
</dbReference>
<keyword evidence="5 6" id="KW-0472">Membrane</keyword>
<sequence length="406" mass="46530">MLNIRLNNIKDWLSNNISFKFGKLTLYLILLLAFTSIDYLLNVRWINSMNNYTVISGSILFPLFGLIFFYIPTLYLHLINKLDMTENNKVSRKDMIAIASFDGLNALLATIPIPYLSVVIMSIVDKVNLPLVALSSFIFLGRRYYPSHYLGIFLTLYGILVSFIPNFMEHDVSLHIGWMFIYMSSIIPGTASYVYKEKRLKEVDVSVWWMNSWICFYQLLIGFLFLPITILSSHTLTFSNFPKHMSEAFKCQFAGINSNPGDECQDAFLWFMLFNFISTISNILMFLIIQEGSAVLFIIIRTLKTPITSYLASFPQLAGISASPVTVADWYAFVMLIVASLVYYYKDEKDKHGRPITNDDNLPILIQDNDSENNNLVLEVDDLTPLSLHSQFSTLYNHIDEKNVGL</sequence>
<feature type="transmembrane region" description="Helical" evidence="6">
    <location>
        <begin position="176"/>
        <end position="195"/>
    </location>
</feature>
<protein>
    <recommendedName>
        <fullName evidence="8">EamA domain-containing protein</fullName>
    </recommendedName>
</protein>
<evidence type="ECO:0000256" key="4">
    <source>
        <dbReference type="ARBA" id="ARBA00022989"/>
    </source>
</evidence>
<feature type="transmembrane region" description="Helical" evidence="6">
    <location>
        <begin position="327"/>
        <end position="345"/>
    </location>
</feature>
<keyword evidence="3 6" id="KW-0812">Transmembrane</keyword>
<evidence type="ECO:0000313" key="7">
    <source>
        <dbReference type="EMBL" id="SVA38271.1"/>
    </source>
</evidence>
<feature type="transmembrane region" description="Helical" evidence="6">
    <location>
        <begin position="207"/>
        <end position="230"/>
    </location>
</feature>
<feature type="transmembrane region" description="Helical" evidence="6">
    <location>
        <begin position="53"/>
        <end position="75"/>
    </location>
</feature>
<dbReference type="GO" id="GO:0016020">
    <property type="term" value="C:membrane"/>
    <property type="evidence" value="ECO:0007669"/>
    <property type="project" value="UniProtKB-SubCell"/>
</dbReference>
<evidence type="ECO:0000256" key="3">
    <source>
        <dbReference type="ARBA" id="ARBA00022692"/>
    </source>
</evidence>
<reference evidence="7" key="1">
    <citation type="submission" date="2018-05" db="EMBL/GenBank/DDBJ databases">
        <authorList>
            <person name="Lanie J.A."/>
            <person name="Ng W.-L."/>
            <person name="Kazmierczak K.M."/>
            <person name="Andrzejewski T.M."/>
            <person name="Davidsen T.M."/>
            <person name="Wayne K.J."/>
            <person name="Tettelin H."/>
            <person name="Glass J.I."/>
            <person name="Rusch D."/>
            <person name="Podicherti R."/>
            <person name="Tsui H.-C.T."/>
            <person name="Winkler M.E."/>
        </authorList>
    </citation>
    <scope>NUCLEOTIDE SEQUENCE</scope>
</reference>
<feature type="transmembrane region" description="Helical" evidence="6">
    <location>
        <begin position="21"/>
        <end position="41"/>
    </location>
</feature>
<proteinExistence type="predicted"/>
<name>A0A381VE16_9ZZZZ</name>
<comment type="subcellular location">
    <subcellularLocation>
        <location evidence="1">Membrane</location>
        <topology evidence="1">Multi-pass membrane protein</topology>
    </subcellularLocation>
</comment>
<organism evidence="7">
    <name type="scientific">marine metagenome</name>
    <dbReference type="NCBI Taxonomy" id="408172"/>
    <lineage>
        <taxon>unclassified sequences</taxon>
        <taxon>metagenomes</taxon>
        <taxon>ecological metagenomes</taxon>
    </lineage>
</organism>
<feature type="transmembrane region" description="Helical" evidence="6">
    <location>
        <begin position="95"/>
        <end position="113"/>
    </location>
</feature>
<dbReference type="SUPFAM" id="SSF103481">
    <property type="entry name" value="Multidrug resistance efflux transporter EmrE"/>
    <property type="match status" value="1"/>
</dbReference>
<keyword evidence="2" id="KW-0813">Transport</keyword>
<keyword evidence="4 6" id="KW-1133">Transmembrane helix</keyword>
<dbReference type="InterPro" id="IPR037185">
    <property type="entry name" value="EmrE-like"/>
</dbReference>
<accession>A0A381VE16</accession>
<evidence type="ECO:0000256" key="6">
    <source>
        <dbReference type="SAM" id="Phobius"/>
    </source>
</evidence>
<dbReference type="AlphaFoldDB" id="A0A381VE16"/>
<evidence type="ECO:0000256" key="1">
    <source>
        <dbReference type="ARBA" id="ARBA00004141"/>
    </source>
</evidence>
<dbReference type="PANTHER" id="PTHR31326:SF1">
    <property type="entry name" value="PROTEIN CLT2, CHLOROPLASTIC"/>
    <property type="match status" value="1"/>
</dbReference>
<evidence type="ECO:0000256" key="5">
    <source>
        <dbReference type="ARBA" id="ARBA00023136"/>
    </source>
</evidence>
<evidence type="ECO:0000256" key="2">
    <source>
        <dbReference type="ARBA" id="ARBA00022448"/>
    </source>
</evidence>
<dbReference type="PANTHER" id="PTHR31326">
    <property type="entry name" value="PROTEIN CLT2, CHLOROPLASTIC"/>
    <property type="match status" value="1"/>
</dbReference>
<dbReference type="EMBL" id="UINC01008508">
    <property type="protein sequence ID" value="SVA38271.1"/>
    <property type="molecule type" value="Genomic_DNA"/>
</dbReference>
<feature type="transmembrane region" description="Helical" evidence="6">
    <location>
        <begin position="147"/>
        <end position="164"/>
    </location>
</feature>
<gene>
    <name evidence="7" type="ORF">METZ01_LOCUS91125</name>
</gene>
<evidence type="ECO:0008006" key="8">
    <source>
        <dbReference type="Google" id="ProtNLM"/>
    </source>
</evidence>
<dbReference type="Pfam" id="PF08627">
    <property type="entry name" value="CRT-like"/>
    <property type="match status" value="1"/>
</dbReference>
<feature type="transmembrane region" description="Helical" evidence="6">
    <location>
        <begin position="267"/>
        <end position="288"/>
    </location>
</feature>